<evidence type="ECO:0000313" key="2">
    <source>
        <dbReference type="Proteomes" id="UP001233999"/>
    </source>
</evidence>
<feature type="non-terminal residue" evidence="1">
    <location>
        <position position="1"/>
    </location>
</feature>
<name>A0AAD8E8T1_DIPPU</name>
<reference evidence="1" key="1">
    <citation type="journal article" date="2023" name="IScience">
        <title>Live-bearing cockroach genome reveals convergent evolutionary mechanisms linked to viviparity in insects and beyond.</title>
        <authorList>
            <person name="Fouks B."/>
            <person name="Harrison M.C."/>
            <person name="Mikhailova A.A."/>
            <person name="Marchal E."/>
            <person name="English S."/>
            <person name="Carruthers M."/>
            <person name="Jennings E.C."/>
            <person name="Chiamaka E.L."/>
            <person name="Frigard R.A."/>
            <person name="Pippel M."/>
            <person name="Attardo G.M."/>
            <person name="Benoit J.B."/>
            <person name="Bornberg-Bauer E."/>
            <person name="Tobe S.S."/>
        </authorList>
    </citation>
    <scope>NUCLEOTIDE SEQUENCE</scope>
    <source>
        <strain evidence="1">Stay&amp;Tobe</strain>
    </source>
</reference>
<dbReference type="AlphaFoldDB" id="A0AAD8E8T1"/>
<dbReference type="Proteomes" id="UP001233999">
    <property type="component" value="Unassembled WGS sequence"/>
</dbReference>
<feature type="non-terminal residue" evidence="1">
    <location>
        <position position="60"/>
    </location>
</feature>
<accession>A0AAD8E8T1</accession>
<proteinExistence type="predicted"/>
<dbReference type="EMBL" id="JASPKZ010008011">
    <property type="protein sequence ID" value="KAJ9581141.1"/>
    <property type="molecule type" value="Genomic_DNA"/>
</dbReference>
<evidence type="ECO:0000313" key="1">
    <source>
        <dbReference type="EMBL" id="KAJ9581141.1"/>
    </source>
</evidence>
<reference evidence="1" key="2">
    <citation type="submission" date="2023-05" db="EMBL/GenBank/DDBJ databases">
        <authorList>
            <person name="Fouks B."/>
        </authorList>
    </citation>
    <scope>NUCLEOTIDE SEQUENCE</scope>
    <source>
        <strain evidence="1">Stay&amp;Tobe</strain>
        <tissue evidence="1">Testes</tissue>
    </source>
</reference>
<sequence length="60" mass="7289">YERAIFTHTKVSFHPSTFILITNNYLVIRCEFNFHNFFCQFQWFLNINDHMCITGIPLLM</sequence>
<keyword evidence="2" id="KW-1185">Reference proteome</keyword>
<organism evidence="1 2">
    <name type="scientific">Diploptera punctata</name>
    <name type="common">Pacific beetle cockroach</name>
    <dbReference type="NCBI Taxonomy" id="6984"/>
    <lineage>
        <taxon>Eukaryota</taxon>
        <taxon>Metazoa</taxon>
        <taxon>Ecdysozoa</taxon>
        <taxon>Arthropoda</taxon>
        <taxon>Hexapoda</taxon>
        <taxon>Insecta</taxon>
        <taxon>Pterygota</taxon>
        <taxon>Neoptera</taxon>
        <taxon>Polyneoptera</taxon>
        <taxon>Dictyoptera</taxon>
        <taxon>Blattodea</taxon>
        <taxon>Blaberoidea</taxon>
        <taxon>Blaberidae</taxon>
        <taxon>Diplopterinae</taxon>
        <taxon>Diploptera</taxon>
    </lineage>
</organism>
<comment type="caution">
    <text evidence="1">The sequence shown here is derived from an EMBL/GenBank/DDBJ whole genome shotgun (WGS) entry which is preliminary data.</text>
</comment>
<gene>
    <name evidence="1" type="ORF">L9F63_023680</name>
</gene>
<protein>
    <submittedName>
        <fullName evidence="1">Uncharacterized protein</fullName>
    </submittedName>
</protein>